<feature type="signal peptide" evidence="1">
    <location>
        <begin position="1"/>
        <end position="26"/>
    </location>
</feature>
<gene>
    <name evidence="2" type="ORF">ACFSX5_06485</name>
</gene>
<accession>A0ABW5QID1</accession>
<comment type="caution">
    <text evidence="2">The sequence shown here is derived from an EMBL/GenBank/DDBJ whole genome shotgun (WGS) entry which is preliminary data.</text>
</comment>
<evidence type="ECO:0000256" key="1">
    <source>
        <dbReference type="SAM" id="SignalP"/>
    </source>
</evidence>
<evidence type="ECO:0000313" key="3">
    <source>
        <dbReference type="Proteomes" id="UP001597521"/>
    </source>
</evidence>
<feature type="chain" id="PRO_5046401458" evidence="1">
    <location>
        <begin position="27"/>
        <end position="103"/>
    </location>
</feature>
<protein>
    <submittedName>
        <fullName evidence="2">Uncharacterized protein</fullName>
    </submittedName>
</protein>
<organism evidence="2 3">
    <name type="scientific">Devosia albogilva</name>
    <dbReference type="NCBI Taxonomy" id="429726"/>
    <lineage>
        <taxon>Bacteria</taxon>
        <taxon>Pseudomonadati</taxon>
        <taxon>Pseudomonadota</taxon>
        <taxon>Alphaproteobacteria</taxon>
        <taxon>Hyphomicrobiales</taxon>
        <taxon>Devosiaceae</taxon>
        <taxon>Devosia</taxon>
    </lineage>
</organism>
<keyword evidence="3" id="KW-1185">Reference proteome</keyword>
<proteinExistence type="predicted"/>
<keyword evidence="1" id="KW-0732">Signal</keyword>
<dbReference type="Proteomes" id="UP001597521">
    <property type="component" value="Unassembled WGS sequence"/>
</dbReference>
<reference evidence="3" key="1">
    <citation type="journal article" date="2019" name="Int. J. Syst. Evol. Microbiol.">
        <title>The Global Catalogue of Microorganisms (GCM) 10K type strain sequencing project: providing services to taxonomists for standard genome sequencing and annotation.</title>
        <authorList>
            <consortium name="The Broad Institute Genomics Platform"/>
            <consortium name="The Broad Institute Genome Sequencing Center for Infectious Disease"/>
            <person name="Wu L."/>
            <person name="Ma J."/>
        </authorList>
    </citation>
    <scope>NUCLEOTIDE SEQUENCE [LARGE SCALE GENOMIC DNA]</scope>
    <source>
        <strain evidence="3">CCM 7427</strain>
    </source>
</reference>
<dbReference type="EMBL" id="JBHUNP010000001">
    <property type="protein sequence ID" value="MFD2647444.1"/>
    <property type="molecule type" value="Genomic_DNA"/>
</dbReference>
<sequence length="103" mass="11426">MSKLRLGAAAVTFALLQGLLTTSVMAQAREVVIVGTFKTPSGQLEDVVYETNAEYFGCRQALPGLRIEMQMQVQGYAETRGWLLESARCAYRTKSGEIEEFSR</sequence>
<name>A0ABW5QID1_9HYPH</name>
<evidence type="ECO:0000313" key="2">
    <source>
        <dbReference type="EMBL" id="MFD2647444.1"/>
    </source>
</evidence>
<dbReference type="RefSeq" id="WP_386832470.1">
    <property type="nucleotide sequence ID" value="NZ_JBHUNP010000001.1"/>
</dbReference>